<feature type="transmembrane region" description="Helical" evidence="2">
    <location>
        <begin position="167"/>
        <end position="187"/>
    </location>
</feature>
<evidence type="ECO:0000256" key="1">
    <source>
        <dbReference type="SAM" id="MobiDB-lite"/>
    </source>
</evidence>
<dbReference type="InterPro" id="IPR003675">
    <property type="entry name" value="Rce1/LyrA-like_dom"/>
</dbReference>
<accession>A0A4P7SFF3</accession>
<keyword evidence="2" id="KW-1133">Transmembrane helix</keyword>
<dbReference type="AlphaFoldDB" id="A0A4P7SFF3"/>
<evidence type="ECO:0000256" key="2">
    <source>
        <dbReference type="SAM" id="Phobius"/>
    </source>
</evidence>
<feature type="domain" description="CAAX prenyl protease 2/Lysostaphin resistance protein A-like" evidence="3">
    <location>
        <begin position="134"/>
        <end position="233"/>
    </location>
</feature>
<dbReference type="GO" id="GO:0004175">
    <property type="term" value="F:endopeptidase activity"/>
    <property type="evidence" value="ECO:0007669"/>
    <property type="project" value="UniProtKB-ARBA"/>
</dbReference>
<sequence>MPQQPGRTTVTTTSDAARAEAVPLPPGPPVWQVLLVFLGVSALASALLAAVQGAVGPPTDVLVLTQLATAVGALVTWLLWRGRLVLPPVRTRGWRAPLLTSLAVAVVVGAVLWLVQAAGAGTWPPLDHATLGAPLVVVLAAQLVGAAGEEVGWRGLVQPVLETRLRLLPAALVTGLMFGLGHVHVLAAGIGVYALFLVSAVGLSVALAVVTAGRAVLQRVVLATVLHWLVNVVMLVGFSGGDTSVGWTAGTAAATVVAGLGCVLVARARRAGPRPPRRTASDPR</sequence>
<protein>
    <submittedName>
        <fullName evidence="4">CPBP family intramembrane metalloprotease</fullName>
    </submittedName>
</protein>
<feature type="compositionally biased region" description="Polar residues" evidence="1">
    <location>
        <begin position="1"/>
        <end position="15"/>
    </location>
</feature>
<gene>
    <name evidence="4" type="ORF">E5225_00315</name>
</gene>
<keyword evidence="4" id="KW-0482">Metalloprotease</keyword>
<feature type="region of interest" description="Disordered" evidence="1">
    <location>
        <begin position="1"/>
        <end position="21"/>
    </location>
</feature>
<keyword evidence="4" id="KW-0378">Hydrolase</keyword>
<feature type="transmembrane region" description="Helical" evidence="2">
    <location>
        <begin position="220"/>
        <end position="239"/>
    </location>
</feature>
<dbReference type="Pfam" id="PF02517">
    <property type="entry name" value="Rce1-like"/>
    <property type="match status" value="1"/>
</dbReference>
<dbReference type="EMBL" id="CP039291">
    <property type="protein sequence ID" value="QCB92227.1"/>
    <property type="molecule type" value="Genomic_DNA"/>
</dbReference>
<feature type="transmembrane region" description="Helical" evidence="2">
    <location>
        <begin position="193"/>
        <end position="213"/>
    </location>
</feature>
<organism evidence="4 5">
    <name type="scientific">Cellulomonas shaoxiangyii</name>
    <dbReference type="NCBI Taxonomy" id="2566013"/>
    <lineage>
        <taxon>Bacteria</taxon>
        <taxon>Bacillati</taxon>
        <taxon>Actinomycetota</taxon>
        <taxon>Actinomycetes</taxon>
        <taxon>Micrococcales</taxon>
        <taxon>Cellulomonadaceae</taxon>
        <taxon>Cellulomonas</taxon>
    </lineage>
</organism>
<proteinExistence type="predicted"/>
<keyword evidence="4" id="KW-0645">Protease</keyword>
<name>A0A4P7SFF3_9CELL</name>
<feature type="transmembrane region" description="Helical" evidence="2">
    <location>
        <begin position="61"/>
        <end position="80"/>
    </location>
</feature>
<reference evidence="4 5" key="1">
    <citation type="submission" date="2019-04" db="EMBL/GenBank/DDBJ databases">
        <title>Isolation and identification of Cellulomonas shaoxiangyii sp. Nov. isolated from feces of the Tibetan antelopes (Pantholops hodgsonii) in the Qinghai-Tibet plateau of China.</title>
        <authorList>
            <person name="Tian Z."/>
        </authorList>
    </citation>
    <scope>NUCLEOTIDE SEQUENCE [LARGE SCALE GENOMIC DNA]</scope>
    <source>
        <strain evidence="4 5">Z28</strain>
    </source>
</reference>
<dbReference type="GO" id="GO:0008237">
    <property type="term" value="F:metallopeptidase activity"/>
    <property type="evidence" value="ECO:0007669"/>
    <property type="project" value="UniProtKB-KW"/>
</dbReference>
<keyword evidence="2" id="KW-0472">Membrane</keyword>
<feature type="transmembrane region" description="Helical" evidence="2">
    <location>
        <begin position="245"/>
        <end position="268"/>
    </location>
</feature>
<keyword evidence="2" id="KW-0812">Transmembrane</keyword>
<feature type="transmembrane region" description="Helical" evidence="2">
    <location>
        <begin position="101"/>
        <end position="123"/>
    </location>
</feature>
<dbReference type="KEGG" id="celz:E5225_00315"/>
<keyword evidence="5" id="KW-1185">Reference proteome</keyword>
<dbReference type="Proteomes" id="UP000296469">
    <property type="component" value="Chromosome"/>
</dbReference>
<dbReference type="GO" id="GO:0080120">
    <property type="term" value="P:CAAX-box protein maturation"/>
    <property type="evidence" value="ECO:0007669"/>
    <property type="project" value="UniProtKB-ARBA"/>
</dbReference>
<evidence type="ECO:0000259" key="3">
    <source>
        <dbReference type="Pfam" id="PF02517"/>
    </source>
</evidence>
<feature type="transmembrane region" description="Helical" evidence="2">
    <location>
        <begin position="129"/>
        <end position="147"/>
    </location>
</feature>
<dbReference type="OrthoDB" id="3693644at2"/>
<evidence type="ECO:0000313" key="4">
    <source>
        <dbReference type="EMBL" id="QCB92227.1"/>
    </source>
</evidence>
<dbReference type="GO" id="GO:0006508">
    <property type="term" value="P:proteolysis"/>
    <property type="evidence" value="ECO:0007669"/>
    <property type="project" value="UniProtKB-KW"/>
</dbReference>
<feature type="transmembrane region" description="Helical" evidence="2">
    <location>
        <begin position="33"/>
        <end position="55"/>
    </location>
</feature>
<evidence type="ECO:0000313" key="5">
    <source>
        <dbReference type="Proteomes" id="UP000296469"/>
    </source>
</evidence>